<sequence length="721" mass="85251">MSWPLDLCEIKEIFHSKYGSYQFKVLIAQVQDSTMIKEKEIQQSISVWVSYENERPYHKIQHIYVHHYLLSIIFEESNILYLINMASNEELQYRIPFTFSNPTGLYLSDQYIFLTKENQVLWLYDVIISDDFLFQNELLTFFNQQQDINNYYNNNEPNNAQFQYEDVKEVKFVLDPQNTIKYKIIQMEAKVIKIQADCLHAVIIQQLPSQNDDNNLENESDQTTHNQSALKDTIESHFSNMFRSITRQDSDNKNLQTVNILSVDLKACKKLDEKLISYDQVSIILRYFSLQSIKKFEVIMINDKDFLKRLYVLEKKEPRGFKLVEIERDLINTLIDIDLNLIDWNYDQDQHKLVLLYLNQSGKQCVKVIPFGQIRKTANTQFAGDGIYNKYIEIIQDSSLSYEEEVLSQLDGKVFPIQSYINYDNYVILGHANVISFKNLTDLCSQNQNGWEHMFRDYKQIKSKTEHYTAVENFDQDIYYFFMSGDSLYVRYMDGKKKQFSIRDNKVKIQDVYTWDVEKSVVGKVLKIRELLTIKDKPFIVFDLQNQFTQEITVNVVKSDSTKNIIKNVMKLQLLDQENFNVLINRKDATIAILYQDQITRHKICGGKSQSIQTIQFKGQLSDLDVQQIDSYQVNTMYIFILSKDLLYIINLAEEKLEQIQRLGINMKHFLIFENKYIYWLEKGDNLQKIKFDYIDPKCQIKLLDCEVFSGSNQLNMKQLI</sequence>
<dbReference type="AlphaFoldDB" id="A0A078B9Y4"/>
<evidence type="ECO:0000313" key="2">
    <source>
        <dbReference type="Proteomes" id="UP000039865"/>
    </source>
</evidence>
<organism evidence="1 2">
    <name type="scientific">Stylonychia lemnae</name>
    <name type="common">Ciliate</name>
    <dbReference type="NCBI Taxonomy" id="5949"/>
    <lineage>
        <taxon>Eukaryota</taxon>
        <taxon>Sar</taxon>
        <taxon>Alveolata</taxon>
        <taxon>Ciliophora</taxon>
        <taxon>Intramacronucleata</taxon>
        <taxon>Spirotrichea</taxon>
        <taxon>Stichotrichia</taxon>
        <taxon>Sporadotrichida</taxon>
        <taxon>Oxytrichidae</taxon>
        <taxon>Stylonychinae</taxon>
        <taxon>Stylonychia</taxon>
    </lineage>
</organism>
<reference evidence="1 2" key="1">
    <citation type="submission" date="2014-06" db="EMBL/GenBank/DDBJ databases">
        <authorList>
            <person name="Swart Estienne"/>
        </authorList>
    </citation>
    <scope>NUCLEOTIDE SEQUENCE [LARGE SCALE GENOMIC DNA]</scope>
    <source>
        <strain evidence="1 2">130c</strain>
    </source>
</reference>
<gene>
    <name evidence="1" type="primary">Contig17905.g19043</name>
    <name evidence="1" type="ORF">STYLEM_20174</name>
</gene>
<evidence type="ECO:0000313" key="1">
    <source>
        <dbReference type="EMBL" id="CDW91026.1"/>
    </source>
</evidence>
<dbReference type="InParanoid" id="A0A078B9Y4"/>
<keyword evidence="2" id="KW-1185">Reference proteome</keyword>
<protein>
    <submittedName>
        <fullName evidence="1">Uncharacterized protein</fullName>
    </submittedName>
</protein>
<dbReference type="Proteomes" id="UP000039865">
    <property type="component" value="Unassembled WGS sequence"/>
</dbReference>
<name>A0A078B9Y4_STYLE</name>
<dbReference type="EMBL" id="CCKQ01019020">
    <property type="protein sequence ID" value="CDW91026.1"/>
    <property type="molecule type" value="Genomic_DNA"/>
</dbReference>
<proteinExistence type="predicted"/>
<accession>A0A078B9Y4</accession>